<sequence length="295" mass="32213">MGCGAFHGQTSRPIILNCSQKRLLEIAITWFTEGFTLFLASREPQVSTLSLSYFHGHVHGPWCPSQETSRSIICNSAVAVPDPTRMLLLEGKSTEKGPSVSPRWASRTVESTTGRETPRGLHLAKAKVWWDVVHAQLRPIGNDNTLSPSLASLVACFMAGYPINVKRIIAIEMRDRALNERAELPFPCLIGKLCRQANIPPNRLVDRCGDAFRLTQASKIKHVSNHLFGAKSGAVGSLVVVPHVPIDIPHADRGPDQRDSSQRSTEAPPPPTLASQAPATFVTIPMLLLEKLVAN</sequence>
<dbReference type="InterPro" id="IPR046796">
    <property type="entry name" value="Transposase_32_dom"/>
</dbReference>
<name>M1E0A1_SOLTU</name>
<evidence type="ECO:0000313" key="3">
    <source>
        <dbReference type="EnsemblPlants" id="PGSC0003DMT400097275"/>
    </source>
</evidence>
<dbReference type="Pfam" id="PF20167">
    <property type="entry name" value="Transposase_32"/>
    <property type="match status" value="1"/>
</dbReference>
<proteinExistence type="predicted"/>
<feature type="region of interest" description="Disordered" evidence="1">
    <location>
        <begin position="93"/>
        <end position="117"/>
    </location>
</feature>
<dbReference type="AlphaFoldDB" id="M1E0A1"/>
<feature type="compositionally biased region" description="Basic and acidic residues" evidence="1">
    <location>
        <begin position="249"/>
        <end position="261"/>
    </location>
</feature>
<feature type="domain" description="Putative plant transposon protein" evidence="2">
    <location>
        <begin position="123"/>
        <end position="200"/>
    </location>
</feature>
<dbReference type="InParanoid" id="M1E0A1"/>
<organism evidence="3 4">
    <name type="scientific">Solanum tuberosum</name>
    <name type="common">Potato</name>
    <dbReference type="NCBI Taxonomy" id="4113"/>
    <lineage>
        <taxon>Eukaryota</taxon>
        <taxon>Viridiplantae</taxon>
        <taxon>Streptophyta</taxon>
        <taxon>Embryophyta</taxon>
        <taxon>Tracheophyta</taxon>
        <taxon>Spermatophyta</taxon>
        <taxon>Magnoliopsida</taxon>
        <taxon>eudicotyledons</taxon>
        <taxon>Gunneridae</taxon>
        <taxon>Pentapetalae</taxon>
        <taxon>asterids</taxon>
        <taxon>lamiids</taxon>
        <taxon>Solanales</taxon>
        <taxon>Solanaceae</taxon>
        <taxon>Solanoideae</taxon>
        <taxon>Solaneae</taxon>
        <taxon>Solanum</taxon>
    </lineage>
</organism>
<dbReference type="EnsemblPlants" id="PGSC0003DMT400097275">
    <property type="protein sequence ID" value="PGSC0003DMT400097275"/>
    <property type="gene ID" value="PGSC0003DMG400046846"/>
</dbReference>
<feature type="region of interest" description="Disordered" evidence="1">
    <location>
        <begin position="249"/>
        <end position="276"/>
    </location>
</feature>
<dbReference type="Proteomes" id="UP000011115">
    <property type="component" value="Unassembled WGS sequence"/>
</dbReference>
<dbReference type="PaxDb" id="4113-PGSC0003DMT400097275"/>
<evidence type="ECO:0000313" key="4">
    <source>
        <dbReference type="Proteomes" id="UP000011115"/>
    </source>
</evidence>
<evidence type="ECO:0000256" key="1">
    <source>
        <dbReference type="SAM" id="MobiDB-lite"/>
    </source>
</evidence>
<reference evidence="3" key="2">
    <citation type="submission" date="2015-06" db="UniProtKB">
        <authorList>
            <consortium name="EnsemblPlants"/>
        </authorList>
    </citation>
    <scope>IDENTIFICATION</scope>
    <source>
        <strain evidence="3">DM1-3 516 R44</strain>
    </source>
</reference>
<dbReference type="Gramene" id="PGSC0003DMT400097275">
    <property type="protein sequence ID" value="PGSC0003DMT400097275"/>
    <property type="gene ID" value="PGSC0003DMG400046846"/>
</dbReference>
<accession>M1E0A1</accession>
<keyword evidence="4" id="KW-1185">Reference proteome</keyword>
<reference evidence="4" key="1">
    <citation type="journal article" date="2011" name="Nature">
        <title>Genome sequence and analysis of the tuber crop potato.</title>
        <authorList>
            <consortium name="The Potato Genome Sequencing Consortium"/>
        </authorList>
    </citation>
    <scope>NUCLEOTIDE SEQUENCE [LARGE SCALE GENOMIC DNA]</scope>
    <source>
        <strain evidence="4">cv. DM1-3 516 R44</strain>
    </source>
</reference>
<evidence type="ECO:0000259" key="2">
    <source>
        <dbReference type="Pfam" id="PF20167"/>
    </source>
</evidence>
<protein>
    <recommendedName>
        <fullName evidence="2">Putative plant transposon protein domain-containing protein</fullName>
    </recommendedName>
</protein>
<dbReference type="HOGENOM" id="CLU_944615_0_0_1"/>